<feature type="non-terminal residue" evidence="1">
    <location>
        <position position="21"/>
    </location>
</feature>
<gene>
    <name evidence="1" type="ORF">MNBD_BACTEROID03-2695</name>
</gene>
<organism evidence="1">
    <name type="scientific">hydrothermal vent metagenome</name>
    <dbReference type="NCBI Taxonomy" id="652676"/>
    <lineage>
        <taxon>unclassified sequences</taxon>
        <taxon>metagenomes</taxon>
        <taxon>ecological metagenomes</taxon>
    </lineage>
</organism>
<evidence type="ECO:0000313" key="1">
    <source>
        <dbReference type="EMBL" id="VAW12400.1"/>
    </source>
</evidence>
<proteinExistence type="predicted"/>
<sequence length="21" mass="2522">MLKKKFGFVFLVCFVIFHSCK</sequence>
<reference evidence="1" key="1">
    <citation type="submission" date="2018-06" db="EMBL/GenBank/DDBJ databases">
        <authorList>
            <person name="Zhirakovskaya E."/>
        </authorList>
    </citation>
    <scope>NUCLEOTIDE SEQUENCE</scope>
</reference>
<dbReference type="EMBL" id="UOEL01000088">
    <property type="protein sequence ID" value="VAW12400.1"/>
    <property type="molecule type" value="Genomic_DNA"/>
</dbReference>
<name>A0A3B0T6B5_9ZZZZ</name>
<dbReference type="AlphaFoldDB" id="A0A3B0T6B5"/>
<protein>
    <submittedName>
        <fullName evidence="1">Uncharacterized protein</fullName>
    </submittedName>
</protein>
<accession>A0A3B0T6B5</accession>